<evidence type="ECO:0000313" key="1">
    <source>
        <dbReference type="EMBL" id="AGK61218.1"/>
    </source>
</evidence>
<gene>
    <name evidence="1" type="ORF">Asulf_01221</name>
</gene>
<dbReference type="Proteomes" id="UP000013307">
    <property type="component" value="Chromosome"/>
</dbReference>
<sequence>MVYDLHKTIGDIITTAFPEFEVVKDPACGGDQHIPLFCNDSKSRRTKYCNVDLLILKDYKVKVIIEIEESDITPVRVCGKFLVSALSEYFIHDRYGIVEMDNSVLFTQILDSSKLEIDRTSKLEQFRNIEKSIKDIIPIKKQQN</sequence>
<dbReference type="AlphaFoldDB" id="N0BDY0"/>
<dbReference type="GeneID" id="15392862"/>
<organism evidence="1 2">
    <name type="scientific">Archaeoglobus sulfaticallidus PM70-1</name>
    <dbReference type="NCBI Taxonomy" id="387631"/>
    <lineage>
        <taxon>Archaea</taxon>
        <taxon>Methanobacteriati</taxon>
        <taxon>Methanobacteriota</taxon>
        <taxon>Archaeoglobi</taxon>
        <taxon>Archaeoglobales</taxon>
        <taxon>Archaeoglobaceae</taxon>
        <taxon>Archaeoglobus</taxon>
    </lineage>
</organism>
<protein>
    <submittedName>
        <fullName evidence="1">Uncharacterized protein</fullName>
    </submittedName>
</protein>
<dbReference type="KEGG" id="ast:Asulf_01221"/>
<evidence type="ECO:0000313" key="2">
    <source>
        <dbReference type="Proteomes" id="UP000013307"/>
    </source>
</evidence>
<dbReference type="EMBL" id="CP005290">
    <property type="protein sequence ID" value="AGK61218.1"/>
    <property type="molecule type" value="Genomic_DNA"/>
</dbReference>
<name>N0BDY0_9EURY</name>
<accession>N0BDY0</accession>
<proteinExistence type="predicted"/>
<keyword evidence="2" id="KW-1185">Reference proteome</keyword>
<dbReference type="RefSeq" id="WP_015590816.1">
    <property type="nucleotide sequence ID" value="NC_021169.1"/>
</dbReference>
<dbReference type="HOGENOM" id="CLU_1792020_0_0_2"/>
<reference evidence="1 2" key="1">
    <citation type="journal article" date="2013" name="Genome Announc.">
        <title>Complete Genome Sequence of the Thermophilic and Facultatively Chemolithoautotrophic Sulfate Reducer Archaeoglobus sulfaticallidus Strain PM70-1T.</title>
        <authorList>
            <person name="Stokke R."/>
            <person name="Hocking W.P."/>
            <person name="Steinsbu B.O."/>
            <person name="Steen I.H."/>
        </authorList>
    </citation>
    <scope>NUCLEOTIDE SEQUENCE [LARGE SCALE GENOMIC DNA]</scope>
    <source>
        <strain evidence="1">PM70-1</strain>
    </source>
</reference>